<dbReference type="GO" id="GO:0016255">
    <property type="term" value="P:attachment of GPI anchor to protein"/>
    <property type="evidence" value="ECO:0007669"/>
    <property type="project" value="InterPro"/>
</dbReference>
<accession>G4U158</accession>
<keyword evidence="3" id="KW-1185">Reference proteome</keyword>
<dbReference type="OrthoDB" id="28748at2759"/>
<dbReference type="GO" id="GO:0042765">
    <property type="term" value="C:GPI-anchor transamidase complex"/>
    <property type="evidence" value="ECO:0007669"/>
    <property type="project" value="InterPro"/>
</dbReference>
<keyword evidence="1" id="KW-1133">Transmembrane helix</keyword>
<evidence type="ECO:0000256" key="1">
    <source>
        <dbReference type="SAM" id="Phobius"/>
    </source>
</evidence>
<dbReference type="Proteomes" id="UP000007148">
    <property type="component" value="Unassembled WGS sequence"/>
</dbReference>
<evidence type="ECO:0000313" key="3">
    <source>
        <dbReference type="Proteomes" id="UP000007148"/>
    </source>
</evidence>
<dbReference type="AlphaFoldDB" id="G4U158"/>
<proteinExistence type="predicted"/>
<keyword evidence="1" id="KW-0812">Transmembrane</keyword>
<dbReference type="InterPro" id="IPR019540">
    <property type="entry name" value="PtdIno-glycan_biosynth_class_S"/>
</dbReference>
<organism evidence="2 3">
    <name type="scientific">Serendipita indica (strain DSM 11827)</name>
    <name type="common">Root endophyte fungus</name>
    <name type="synonym">Piriformospora indica</name>
    <dbReference type="NCBI Taxonomy" id="1109443"/>
    <lineage>
        <taxon>Eukaryota</taxon>
        <taxon>Fungi</taxon>
        <taxon>Dikarya</taxon>
        <taxon>Basidiomycota</taxon>
        <taxon>Agaricomycotina</taxon>
        <taxon>Agaricomycetes</taxon>
        <taxon>Sebacinales</taxon>
        <taxon>Serendipitaceae</taxon>
        <taxon>Serendipita</taxon>
    </lineage>
</organism>
<sequence>MERQEIQFPAVSHQESQLLQRILLAYWAVVLACLPIWWSMTSIQRLPLPVSRILVQQQTISEFTERIPGAIQDRHGQEMNASSQRSVQHAIEECRVASAEDWRSFEVQIVSSTSECTI</sequence>
<dbReference type="PROSITE" id="PS51257">
    <property type="entry name" value="PROKAR_LIPOPROTEIN"/>
    <property type="match status" value="1"/>
</dbReference>
<keyword evidence="1" id="KW-0472">Membrane</keyword>
<protein>
    <submittedName>
        <fullName evidence="2">Uncharacterized protein</fullName>
    </submittedName>
</protein>
<comment type="caution">
    <text evidence="2">The sequence shown here is derived from an EMBL/GenBank/DDBJ whole genome shotgun (WGS) entry which is preliminary data.</text>
</comment>
<dbReference type="HOGENOM" id="CLU_2074079_0_0_1"/>
<name>G4U158_SERID</name>
<dbReference type="EMBL" id="CAFZ01001462">
    <property type="protein sequence ID" value="CCA77301.1"/>
    <property type="molecule type" value="Genomic_DNA"/>
</dbReference>
<dbReference type="InParanoid" id="G4U158"/>
<reference evidence="2 3" key="1">
    <citation type="journal article" date="2011" name="PLoS Pathog.">
        <title>Endophytic Life Strategies Decoded by Genome and Transcriptome Analyses of the Mutualistic Root Symbiont Piriformospora indica.</title>
        <authorList>
            <person name="Zuccaro A."/>
            <person name="Lahrmann U."/>
            <person name="Guldener U."/>
            <person name="Langen G."/>
            <person name="Pfiffi S."/>
            <person name="Biedenkopf D."/>
            <person name="Wong P."/>
            <person name="Samans B."/>
            <person name="Grimm C."/>
            <person name="Basiewicz M."/>
            <person name="Murat C."/>
            <person name="Martin F."/>
            <person name="Kogel K.H."/>
        </authorList>
    </citation>
    <scope>NUCLEOTIDE SEQUENCE [LARGE SCALE GENOMIC DNA]</scope>
    <source>
        <strain evidence="2 3">DSM 11827</strain>
    </source>
</reference>
<feature type="transmembrane region" description="Helical" evidence="1">
    <location>
        <begin position="21"/>
        <end position="40"/>
    </location>
</feature>
<evidence type="ECO:0000313" key="2">
    <source>
        <dbReference type="EMBL" id="CCA77301.1"/>
    </source>
</evidence>
<gene>
    <name evidence="2" type="ORF">PIIN_11278</name>
</gene>
<dbReference type="Pfam" id="PF10510">
    <property type="entry name" value="PIG-S"/>
    <property type="match status" value="1"/>
</dbReference>
<dbReference type="GO" id="GO:0006506">
    <property type="term" value="P:GPI anchor biosynthetic process"/>
    <property type="evidence" value="ECO:0007669"/>
    <property type="project" value="UniProtKB-UniPathway"/>
</dbReference>
<dbReference type="UniPathway" id="UPA00196"/>